<evidence type="ECO:0000313" key="3">
    <source>
        <dbReference type="Proteomes" id="UP000298030"/>
    </source>
</evidence>
<dbReference type="PANTHER" id="PTHR32251">
    <property type="entry name" value="3-OXO-5-ALPHA-STEROID 4-DEHYDROGENASE"/>
    <property type="match status" value="1"/>
</dbReference>
<dbReference type="Gene3D" id="1.20.120.1630">
    <property type="match status" value="1"/>
</dbReference>
<dbReference type="AlphaFoldDB" id="A0A4Y7TRC0"/>
<name>A0A4Y7TRC0_COPMI</name>
<dbReference type="OrthoDB" id="67965at2759"/>
<dbReference type="PROSITE" id="PS50244">
    <property type="entry name" value="S5A_REDUCTASE"/>
    <property type="match status" value="1"/>
</dbReference>
<feature type="transmembrane region" description="Helical" evidence="1">
    <location>
        <begin position="109"/>
        <end position="129"/>
    </location>
</feature>
<evidence type="ECO:0000256" key="1">
    <source>
        <dbReference type="SAM" id="Phobius"/>
    </source>
</evidence>
<dbReference type="Pfam" id="PF06966">
    <property type="entry name" value="DUF1295"/>
    <property type="match status" value="1"/>
</dbReference>
<gene>
    <name evidence="2" type="ORF">FA13DRAFT_1891977</name>
</gene>
<dbReference type="Proteomes" id="UP000298030">
    <property type="component" value="Unassembled WGS sequence"/>
</dbReference>
<accession>A0A4Y7TRC0</accession>
<keyword evidence="1" id="KW-0472">Membrane</keyword>
<evidence type="ECO:0000313" key="2">
    <source>
        <dbReference type="EMBL" id="TEB36474.1"/>
    </source>
</evidence>
<dbReference type="EMBL" id="QPFP01000005">
    <property type="protein sequence ID" value="TEB36474.1"/>
    <property type="molecule type" value="Genomic_DNA"/>
</dbReference>
<keyword evidence="1" id="KW-0812">Transmembrane</keyword>
<protein>
    <submittedName>
        <fullName evidence="2">DUF1295-domain-containing protein</fullName>
    </submittedName>
</protein>
<dbReference type="InterPro" id="IPR010721">
    <property type="entry name" value="UstE-like"/>
</dbReference>
<feature type="transmembrane region" description="Helical" evidence="1">
    <location>
        <begin position="69"/>
        <end position="88"/>
    </location>
</feature>
<proteinExistence type="predicted"/>
<comment type="caution">
    <text evidence="2">The sequence shown here is derived from an EMBL/GenBank/DDBJ whole genome shotgun (WGS) entry which is preliminary data.</text>
</comment>
<feature type="transmembrane region" description="Helical" evidence="1">
    <location>
        <begin position="149"/>
        <end position="165"/>
    </location>
</feature>
<reference evidence="2 3" key="1">
    <citation type="journal article" date="2019" name="Nat. Ecol. Evol.">
        <title>Megaphylogeny resolves global patterns of mushroom evolution.</title>
        <authorList>
            <person name="Varga T."/>
            <person name="Krizsan K."/>
            <person name="Foldi C."/>
            <person name="Dima B."/>
            <person name="Sanchez-Garcia M."/>
            <person name="Sanchez-Ramirez S."/>
            <person name="Szollosi G.J."/>
            <person name="Szarkandi J.G."/>
            <person name="Papp V."/>
            <person name="Albert L."/>
            <person name="Andreopoulos W."/>
            <person name="Angelini C."/>
            <person name="Antonin V."/>
            <person name="Barry K.W."/>
            <person name="Bougher N.L."/>
            <person name="Buchanan P."/>
            <person name="Buyck B."/>
            <person name="Bense V."/>
            <person name="Catcheside P."/>
            <person name="Chovatia M."/>
            <person name="Cooper J."/>
            <person name="Damon W."/>
            <person name="Desjardin D."/>
            <person name="Finy P."/>
            <person name="Geml J."/>
            <person name="Haridas S."/>
            <person name="Hughes K."/>
            <person name="Justo A."/>
            <person name="Karasinski D."/>
            <person name="Kautmanova I."/>
            <person name="Kiss B."/>
            <person name="Kocsube S."/>
            <person name="Kotiranta H."/>
            <person name="LaButti K.M."/>
            <person name="Lechner B.E."/>
            <person name="Liimatainen K."/>
            <person name="Lipzen A."/>
            <person name="Lukacs Z."/>
            <person name="Mihaltcheva S."/>
            <person name="Morgado L.N."/>
            <person name="Niskanen T."/>
            <person name="Noordeloos M.E."/>
            <person name="Ohm R.A."/>
            <person name="Ortiz-Santana B."/>
            <person name="Ovrebo C."/>
            <person name="Racz N."/>
            <person name="Riley R."/>
            <person name="Savchenko A."/>
            <person name="Shiryaev A."/>
            <person name="Soop K."/>
            <person name="Spirin V."/>
            <person name="Szebenyi C."/>
            <person name="Tomsovsky M."/>
            <person name="Tulloss R.E."/>
            <person name="Uehling J."/>
            <person name="Grigoriev I.V."/>
            <person name="Vagvolgyi C."/>
            <person name="Papp T."/>
            <person name="Martin F.M."/>
            <person name="Miettinen O."/>
            <person name="Hibbett D.S."/>
            <person name="Nagy L.G."/>
        </authorList>
    </citation>
    <scope>NUCLEOTIDE SEQUENCE [LARGE SCALE GENOMIC DNA]</scope>
    <source>
        <strain evidence="2 3">FP101781</strain>
    </source>
</reference>
<feature type="transmembrane region" description="Helical" evidence="1">
    <location>
        <begin position="12"/>
        <end position="33"/>
    </location>
</feature>
<dbReference type="GO" id="GO:0016020">
    <property type="term" value="C:membrane"/>
    <property type="evidence" value="ECO:0007669"/>
    <property type="project" value="TreeGrafter"/>
</dbReference>
<dbReference type="PANTHER" id="PTHR32251:SF15">
    <property type="entry name" value="3-OXO-5-ALPHA-STEROID 4-DEHYDROGENASE (DUF1295)"/>
    <property type="match status" value="1"/>
</dbReference>
<keyword evidence="1" id="KW-1133">Transmembrane helix</keyword>
<keyword evidence="3" id="KW-1185">Reference proteome</keyword>
<organism evidence="2 3">
    <name type="scientific">Coprinellus micaceus</name>
    <name type="common">Glistening ink-cap mushroom</name>
    <name type="synonym">Coprinus micaceus</name>
    <dbReference type="NCBI Taxonomy" id="71717"/>
    <lineage>
        <taxon>Eukaryota</taxon>
        <taxon>Fungi</taxon>
        <taxon>Dikarya</taxon>
        <taxon>Basidiomycota</taxon>
        <taxon>Agaricomycotina</taxon>
        <taxon>Agaricomycetes</taxon>
        <taxon>Agaricomycetidae</taxon>
        <taxon>Agaricales</taxon>
        <taxon>Agaricineae</taxon>
        <taxon>Psathyrellaceae</taxon>
        <taxon>Coprinellus</taxon>
    </lineage>
</organism>
<sequence length="331" mass="36786">MAPVHALDRYYLGITILVTAGYQLVGFAIAWTFKFDKITDFTGGADTYIIMIAPLLTLCIGNTFYARNIVVSVLVMVWACRIAGFLLFRVLKTGKDARFDDIRSHFWNFLGQIVWVWTVSLPTTILNSPAVSDPSLGGSNPAFGTSRDIAGVVLWAIGFLIETIADAQKYRAKSTGAVPRGYPMNKGLWAWSRHPPYFGEMLCWWGIWVICLSPTVDGRLSSGARAAQKGSAVSPIFTFLILMCGSGVPTAEKPTAQKFFLMSHGPQAAEGQQEAWSRYQEYLNSTSILIPLPPSIYRPIPTIIKRTVLMDFPFYQYREEREGQTALLSAE</sequence>
<feature type="transmembrane region" description="Helical" evidence="1">
    <location>
        <begin position="45"/>
        <end position="63"/>
    </location>
</feature>